<dbReference type="OrthoDB" id="550575at2759"/>
<evidence type="ECO:0000313" key="1">
    <source>
        <dbReference type="EMBL" id="KAF9616332.1"/>
    </source>
</evidence>
<sequence length="187" mass="20689">MSVAPGIHWLGINAIELLRRLCRFKSLSVIDAILGDGILGNGIQEITVFHDRLRSLQIVKCRVLGLCQVLELDNCGLLTSVSLNLQYLQNIRLIHCRKFVDLSLQSPKLSSITVSNCASLHRINLSSNSLQKLVQRQESLTTLALRCHCLQEVDLTECESLTNSICDVFSDGGGCPTLRSLILDNCE</sequence>
<name>A0A835IH42_9MAGN</name>
<dbReference type="InterPro" id="IPR032675">
    <property type="entry name" value="LRR_dom_sf"/>
</dbReference>
<proteinExistence type="predicted"/>
<accession>A0A835IH42</accession>
<organism evidence="1 2">
    <name type="scientific">Coptis chinensis</name>
    <dbReference type="NCBI Taxonomy" id="261450"/>
    <lineage>
        <taxon>Eukaryota</taxon>
        <taxon>Viridiplantae</taxon>
        <taxon>Streptophyta</taxon>
        <taxon>Embryophyta</taxon>
        <taxon>Tracheophyta</taxon>
        <taxon>Spermatophyta</taxon>
        <taxon>Magnoliopsida</taxon>
        <taxon>Ranunculales</taxon>
        <taxon>Ranunculaceae</taxon>
        <taxon>Coptidoideae</taxon>
        <taxon>Coptis</taxon>
    </lineage>
</organism>
<dbReference type="Gene3D" id="3.80.10.10">
    <property type="entry name" value="Ribonuclease Inhibitor"/>
    <property type="match status" value="1"/>
</dbReference>
<protein>
    <submittedName>
        <fullName evidence="1">Uncharacterized protein</fullName>
    </submittedName>
</protein>
<dbReference type="SUPFAM" id="SSF52047">
    <property type="entry name" value="RNI-like"/>
    <property type="match status" value="1"/>
</dbReference>
<evidence type="ECO:0000313" key="2">
    <source>
        <dbReference type="Proteomes" id="UP000631114"/>
    </source>
</evidence>
<dbReference type="Proteomes" id="UP000631114">
    <property type="component" value="Unassembled WGS sequence"/>
</dbReference>
<reference evidence="1 2" key="1">
    <citation type="submission" date="2020-10" db="EMBL/GenBank/DDBJ databases">
        <title>The Coptis chinensis genome and diversification of protoberbering-type alkaloids.</title>
        <authorList>
            <person name="Wang B."/>
            <person name="Shu S."/>
            <person name="Song C."/>
            <person name="Liu Y."/>
        </authorList>
    </citation>
    <scope>NUCLEOTIDE SEQUENCE [LARGE SCALE GENOMIC DNA]</scope>
    <source>
        <strain evidence="1">HL-2020</strain>
        <tissue evidence="1">Leaf</tissue>
    </source>
</reference>
<keyword evidence="2" id="KW-1185">Reference proteome</keyword>
<dbReference type="EMBL" id="JADFTS010000003">
    <property type="protein sequence ID" value="KAF9616332.1"/>
    <property type="molecule type" value="Genomic_DNA"/>
</dbReference>
<feature type="non-terminal residue" evidence="1">
    <location>
        <position position="187"/>
    </location>
</feature>
<comment type="caution">
    <text evidence="1">The sequence shown here is derived from an EMBL/GenBank/DDBJ whole genome shotgun (WGS) entry which is preliminary data.</text>
</comment>
<dbReference type="AlphaFoldDB" id="A0A835IH42"/>
<gene>
    <name evidence="1" type="ORF">IFM89_029586</name>
</gene>